<dbReference type="EMBL" id="AMGY01000006">
    <property type="protein sequence ID" value="EXJ80917.1"/>
    <property type="molecule type" value="Genomic_DNA"/>
</dbReference>
<evidence type="ECO:0000256" key="1">
    <source>
        <dbReference type="SAM" id="MobiDB-lite"/>
    </source>
</evidence>
<keyword evidence="3" id="KW-1185">Reference proteome</keyword>
<evidence type="ECO:0000313" key="2">
    <source>
        <dbReference type="EMBL" id="EXJ80917.1"/>
    </source>
</evidence>
<reference evidence="2 3" key="1">
    <citation type="submission" date="2013-03" db="EMBL/GenBank/DDBJ databases">
        <title>The Genome Sequence of Capronia epimyces CBS 606.96.</title>
        <authorList>
            <consortium name="The Broad Institute Genomics Platform"/>
            <person name="Cuomo C."/>
            <person name="de Hoog S."/>
            <person name="Gorbushina A."/>
            <person name="Walker B."/>
            <person name="Young S.K."/>
            <person name="Zeng Q."/>
            <person name="Gargeya S."/>
            <person name="Fitzgerald M."/>
            <person name="Haas B."/>
            <person name="Abouelleil A."/>
            <person name="Allen A.W."/>
            <person name="Alvarado L."/>
            <person name="Arachchi H.M."/>
            <person name="Berlin A.M."/>
            <person name="Chapman S.B."/>
            <person name="Gainer-Dewar J."/>
            <person name="Goldberg J."/>
            <person name="Griggs A."/>
            <person name="Gujja S."/>
            <person name="Hansen M."/>
            <person name="Howarth C."/>
            <person name="Imamovic A."/>
            <person name="Ireland A."/>
            <person name="Larimer J."/>
            <person name="McCowan C."/>
            <person name="Murphy C."/>
            <person name="Pearson M."/>
            <person name="Poon T.W."/>
            <person name="Priest M."/>
            <person name="Roberts A."/>
            <person name="Saif S."/>
            <person name="Shea T."/>
            <person name="Sisk P."/>
            <person name="Sykes S."/>
            <person name="Wortman J."/>
            <person name="Nusbaum C."/>
            <person name="Birren B."/>
        </authorList>
    </citation>
    <scope>NUCLEOTIDE SEQUENCE [LARGE SCALE GENOMIC DNA]</scope>
    <source>
        <strain evidence="2 3">CBS 606.96</strain>
    </source>
</reference>
<proteinExistence type="predicted"/>
<accession>W9XK92</accession>
<dbReference type="GeneID" id="19171305"/>
<sequence>MALFDAGFRSSIAPRPTRLAAGVRLSSEQDLLRLCDIAPTSFTPHYTQKFEDQAKFTSGISRFLTAFLAASRSRTPDGHVGQKGACSQEKEECGGFKSTTELQKDLWETIASGVQNHELARRLRPLWSSMTGHPSGRLTKPPDHTDHGAPLQDENPFCEISNLSLHQHSSYPSTDEEDLFDCTAKFDRQANRFPGCMPIATYQDNDGRHNAVAMDICDAEMGDPRSNRYCEADSLVDSHDRNRGRTGSMSQTSDVSTFMTLEQPIEEAPIIGQPGVIGGPRWLAQHIIRTHPLRQHESEVSLAEQCDLNGKGHSLCERAGWRWSEESLSSEGLLESQVLGPQYTTPQGTGICSSLVDLHKQQLTPELRDAAYGSIEHSKCDSTPILMSAQQGASSSNAPLADVLGDDHLLWYMWKRRASVALRGEEEVHEMRNMYEMDPDMKVFGAGWGIDLSDIGPESNEDPMLQDNMENPSPMGDDTQPPTPTSERRSFFSPIRSASSSSAVGSRNSSSKLHSRGNILKRFSWGVRRHAVEVTEFDAANPGGRTIEVKRRKTLDDYEMMDMEASNDDSNEMLF</sequence>
<feature type="compositionally biased region" description="Low complexity" evidence="1">
    <location>
        <begin position="491"/>
        <end position="511"/>
    </location>
</feature>
<dbReference type="Proteomes" id="UP000019478">
    <property type="component" value="Unassembled WGS sequence"/>
</dbReference>
<dbReference type="STRING" id="1182542.W9XK92"/>
<feature type="region of interest" description="Disordered" evidence="1">
    <location>
        <begin position="130"/>
        <end position="152"/>
    </location>
</feature>
<organism evidence="2 3">
    <name type="scientific">Capronia epimyces CBS 606.96</name>
    <dbReference type="NCBI Taxonomy" id="1182542"/>
    <lineage>
        <taxon>Eukaryota</taxon>
        <taxon>Fungi</taxon>
        <taxon>Dikarya</taxon>
        <taxon>Ascomycota</taxon>
        <taxon>Pezizomycotina</taxon>
        <taxon>Eurotiomycetes</taxon>
        <taxon>Chaetothyriomycetidae</taxon>
        <taxon>Chaetothyriales</taxon>
        <taxon>Herpotrichiellaceae</taxon>
        <taxon>Capronia</taxon>
    </lineage>
</organism>
<name>W9XK92_9EURO</name>
<dbReference type="HOGENOM" id="CLU_017897_0_0_1"/>
<comment type="caution">
    <text evidence="2">The sequence shown here is derived from an EMBL/GenBank/DDBJ whole genome shotgun (WGS) entry which is preliminary data.</text>
</comment>
<protein>
    <submittedName>
        <fullName evidence="2">Uncharacterized protein</fullName>
    </submittedName>
</protein>
<evidence type="ECO:0000313" key="3">
    <source>
        <dbReference type="Proteomes" id="UP000019478"/>
    </source>
</evidence>
<gene>
    <name evidence="2" type="ORF">A1O3_07205</name>
</gene>
<dbReference type="OrthoDB" id="4112397at2759"/>
<dbReference type="eggNOG" id="ENOG502TADI">
    <property type="taxonomic scope" value="Eukaryota"/>
</dbReference>
<dbReference type="RefSeq" id="XP_007735505.1">
    <property type="nucleotide sequence ID" value="XM_007737315.1"/>
</dbReference>
<dbReference type="AlphaFoldDB" id="W9XK92"/>
<feature type="region of interest" description="Disordered" evidence="1">
    <location>
        <begin position="455"/>
        <end position="513"/>
    </location>
</feature>